<feature type="compositionally biased region" description="Polar residues" evidence="7">
    <location>
        <begin position="1"/>
        <end position="17"/>
    </location>
</feature>
<evidence type="ECO:0000256" key="5">
    <source>
        <dbReference type="ARBA" id="ARBA00023098"/>
    </source>
</evidence>
<evidence type="ECO:0000313" key="8">
    <source>
        <dbReference type="EMBL" id="SFR45563.1"/>
    </source>
</evidence>
<dbReference type="GO" id="GO:0032259">
    <property type="term" value="P:methylation"/>
    <property type="evidence" value="ECO:0007669"/>
    <property type="project" value="UniProtKB-KW"/>
</dbReference>
<name>A0A1I6GTF7_9GAMM</name>
<protein>
    <submittedName>
        <fullName evidence="8">Cyclopropane-fatty-acyl-phospholipid synthase</fullName>
    </submittedName>
</protein>
<evidence type="ECO:0000256" key="6">
    <source>
        <dbReference type="PIRSR" id="PIRSR003085-1"/>
    </source>
</evidence>
<evidence type="ECO:0000313" key="9">
    <source>
        <dbReference type="Proteomes" id="UP000198644"/>
    </source>
</evidence>
<dbReference type="InterPro" id="IPR029063">
    <property type="entry name" value="SAM-dependent_MTases_sf"/>
</dbReference>
<keyword evidence="3" id="KW-0808">Transferase</keyword>
<keyword evidence="5" id="KW-0443">Lipid metabolism</keyword>
<evidence type="ECO:0000256" key="3">
    <source>
        <dbReference type="ARBA" id="ARBA00022679"/>
    </source>
</evidence>
<dbReference type="EMBL" id="FOYW01000001">
    <property type="protein sequence ID" value="SFR45563.1"/>
    <property type="molecule type" value="Genomic_DNA"/>
</dbReference>
<feature type="region of interest" description="Disordered" evidence="7">
    <location>
        <begin position="1"/>
        <end position="21"/>
    </location>
</feature>
<dbReference type="SUPFAM" id="SSF53335">
    <property type="entry name" value="S-adenosyl-L-methionine-dependent methyltransferases"/>
    <property type="match status" value="1"/>
</dbReference>
<organism evidence="8 9">
    <name type="scientific">Marinobacter daqiaonensis</name>
    <dbReference type="NCBI Taxonomy" id="650891"/>
    <lineage>
        <taxon>Bacteria</taxon>
        <taxon>Pseudomonadati</taxon>
        <taxon>Pseudomonadota</taxon>
        <taxon>Gammaproteobacteria</taxon>
        <taxon>Pseudomonadales</taxon>
        <taxon>Marinobacteraceae</taxon>
        <taxon>Marinobacter</taxon>
    </lineage>
</organism>
<reference evidence="8 9" key="1">
    <citation type="submission" date="2016-10" db="EMBL/GenBank/DDBJ databases">
        <authorList>
            <person name="de Groot N.N."/>
        </authorList>
    </citation>
    <scope>NUCLEOTIDE SEQUENCE [LARGE SCALE GENOMIC DNA]</scope>
    <source>
        <strain evidence="8 9">CGMCC 1.9167</strain>
    </source>
</reference>
<accession>A0A1I6GTF7</accession>
<dbReference type="PANTHER" id="PTHR43667:SF2">
    <property type="entry name" value="FATTY ACID C-METHYL TRANSFERASE"/>
    <property type="match status" value="1"/>
</dbReference>
<comment type="similarity">
    <text evidence="1">Belongs to the CFA/CMAS family.</text>
</comment>
<dbReference type="Pfam" id="PF02353">
    <property type="entry name" value="CMAS"/>
    <property type="match status" value="1"/>
</dbReference>
<dbReference type="Gene3D" id="3.40.50.150">
    <property type="entry name" value="Vaccinia Virus protein VP39"/>
    <property type="match status" value="1"/>
</dbReference>
<feature type="active site" evidence="6">
    <location>
        <position position="398"/>
    </location>
</feature>
<dbReference type="InterPro" id="IPR050723">
    <property type="entry name" value="CFA/CMAS"/>
</dbReference>
<gene>
    <name evidence="8" type="ORF">SAMN05216203_0465</name>
</gene>
<dbReference type="GO" id="GO:0008168">
    <property type="term" value="F:methyltransferase activity"/>
    <property type="evidence" value="ECO:0007669"/>
    <property type="project" value="UniProtKB-KW"/>
</dbReference>
<evidence type="ECO:0000256" key="4">
    <source>
        <dbReference type="ARBA" id="ARBA00022691"/>
    </source>
</evidence>
<dbReference type="RefSeq" id="WP_092008684.1">
    <property type="nucleotide sequence ID" value="NZ_FOYW01000001.1"/>
</dbReference>
<evidence type="ECO:0000256" key="7">
    <source>
        <dbReference type="SAM" id="MobiDB-lite"/>
    </source>
</evidence>
<dbReference type="Proteomes" id="UP000198644">
    <property type="component" value="Unassembled WGS sequence"/>
</dbReference>
<evidence type="ECO:0000256" key="1">
    <source>
        <dbReference type="ARBA" id="ARBA00010815"/>
    </source>
</evidence>
<dbReference type="GO" id="GO:0008610">
    <property type="term" value="P:lipid biosynthetic process"/>
    <property type="evidence" value="ECO:0007669"/>
    <property type="project" value="InterPro"/>
</dbReference>
<keyword evidence="4" id="KW-0949">S-adenosyl-L-methionine</keyword>
<keyword evidence="9" id="KW-1185">Reference proteome</keyword>
<dbReference type="STRING" id="650891.SAMN05216203_0465"/>
<dbReference type="OrthoDB" id="9782855at2"/>
<sequence>MENVNNRTRQDTSSTASPRDMPVASSWARKLVFTQLAELGHGELVVRERGFDDRVFGDGDFTWPAARIDVHDHSVWRDLLTGGGVGAAEAYVAGDWSSPDLTALLRFFTRNVDRMNAFEDRFSWLTKPALKGLHWLNRNTREGSRKNISAHYDLGNDLFETFLDPTMMYSSAVYPRQEATLEEAAVHKLDLICRKLDLQPGDRVMEIGTGWGGFAVHAAKHYGCHVTTTTISSEQLALARRRVEKEGLQDRVTLLFDDYRDLEGQFDKLVSIEMIEAVGPQFLDSYLSQISRLLKPDGLALVQAITMPEQRYHRALKNVDFIQRFIFPGSFIPSFGAILGSVRRETDLVLTHAEDFGFHYARTLRDWRERFMAKAGELESLGYDEAFRRLWHFYFAYCEAGFSERAIGVNQLVLAKPHNRRPNLISDTAQG</sequence>
<dbReference type="CDD" id="cd02440">
    <property type="entry name" value="AdoMet_MTases"/>
    <property type="match status" value="1"/>
</dbReference>
<dbReference type="PIRSF" id="PIRSF003085">
    <property type="entry name" value="CMAS"/>
    <property type="match status" value="1"/>
</dbReference>
<evidence type="ECO:0000256" key="2">
    <source>
        <dbReference type="ARBA" id="ARBA00022603"/>
    </source>
</evidence>
<proteinExistence type="inferred from homology"/>
<dbReference type="PANTHER" id="PTHR43667">
    <property type="entry name" value="CYCLOPROPANE-FATTY-ACYL-PHOSPHOLIPID SYNTHASE"/>
    <property type="match status" value="1"/>
</dbReference>
<dbReference type="AlphaFoldDB" id="A0A1I6GTF7"/>
<dbReference type="InterPro" id="IPR003333">
    <property type="entry name" value="CMAS"/>
</dbReference>
<keyword evidence="2" id="KW-0489">Methyltransferase</keyword>